<protein>
    <recommendedName>
        <fullName evidence="3">DUF432 domain-containing protein</fullName>
    </recommendedName>
</protein>
<dbReference type="STRING" id="583356.Igag_1366"/>
<name>E0SQ38_IGNAA</name>
<dbReference type="InterPro" id="IPR007366">
    <property type="entry name" value="DUF432"/>
</dbReference>
<dbReference type="KEGG" id="iag:Igag_1366"/>
<dbReference type="AlphaFoldDB" id="E0SQ38"/>
<keyword evidence="2" id="KW-1185">Reference proteome</keyword>
<dbReference type="Proteomes" id="UP000001304">
    <property type="component" value="Chromosome"/>
</dbReference>
<evidence type="ECO:0000313" key="2">
    <source>
        <dbReference type="Proteomes" id="UP000001304"/>
    </source>
</evidence>
<dbReference type="BioCyc" id="IAGG583356:GHAH-1349-MONOMER"/>
<organism evidence="1 2">
    <name type="scientific">Ignisphaera aggregans (strain DSM 17230 / JCM 13409 / AQ1.S1)</name>
    <dbReference type="NCBI Taxonomy" id="583356"/>
    <lineage>
        <taxon>Archaea</taxon>
        <taxon>Thermoproteota</taxon>
        <taxon>Thermoprotei</taxon>
        <taxon>Desulfurococcales</taxon>
        <taxon>Desulfurococcaceae</taxon>
        <taxon>Ignisphaera</taxon>
    </lineage>
</organism>
<dbReference type="EMBL" id="CP002098">
    <property type="protein sequence ID" value="ADM28169.1"/>
    <property type="molecule type" value="Genomic_DNA"/>
</dbReference>
<evidence type="ECO:0008006" key="3">
    <source>
        <dbReference type="Google" id="ProtNLM"/>
    </source>
</evidence>
<sequence>MSIFRSFTIDTIASINIRDRDIVFKRIDKEKVELIESVKSIIRVSRILSIPNNSSIELRPLPPSGYGINVDFLYISLPQPLSLIPKTQTLTTIDIPIDIGIYVNNNLIHKISPSIIKYALYGPPNTGVLCRYIDSNIIANTPKDYLGIMHISMINNHKEVVNINKIIIPIKGLIVCLYNKQKPIYNLVHVDISNENYVEVYTDTKIPSEDTEVLCFNTIDNAKYIMLYGA</sequence>
<reference evidence="1 2" key="1">
    <citation type="journal article" date="2010" name="Stand. Genomic Sci.">
        <title>Complete genome sequence of Ignisphaera aggregans type strain (AQ1.S1).</title>
        <authorList>
            <person name="Goker M."/>
            <person name="Held B."/>
            <person name="Lapidus A."/>
            <person name="Nolan M."/>
            <person name="Spring S."/>
            <person name="Yasawong M."/>
            <person name="Lucas S."/>
            <person name="Glavina Del Rio T."/>
            <person name="Tice H."/>
            <person name="Cheng J.F."/>
            <person name="Goodwin L."/>
            <person name="Tapia R."/>
            <person name="Pitluck S."/>
            <person name="Liolios K."/>
            <person name="Ivanova N."/>
            <person name="Mavromatis K."/>
            <person name="Mikhailova N."/>
            <person name="Pati A."/>
            <person name="Chen A."/>
            <person name="Palaniappan K."/>
            <person name="Brambilla E."/>
            <person name="Land M."/>
            <person name="Hauser L."/>
            <person name="Chang Y.J."/>
            <person name="Jeffries C.D."/>
            <person name="Brettin T."/>
            <person name="Detter J.C."/>
            <person name="Han C."/>
            <person name="Rohde M."/>
            <person name="Sikorski J."/>
            <person name="Woyke T."/>
            <person name="Bristow J."/>
            <person name="Eisen J.A."/>
            <person name="Markowitz V."/>
            <person name="Hugenholtz P."/>
            <person name="Kyrpides N.C."/>
            <person name="Klenk H.P."/>
        </authorList>
    </citation>
    <scope>NUCLEOTIDE SEQUENCE [LARGE SCALE GENOMIC DNA]</scope>
    <source>
        <strain evidence="2">DSM 17230 / JCM 13409 / AQ1.S1</strain>
    </source>
</reference>
<dbReference type="Pfam" id="PF04254">
    <property type="entry name" value="DUF432"/>
    <property type="match status" value="1"/>
</dbReference>
<gene>
    <name evidence="1" type="ordered locus">Igag_1366</name>
</gene>
<proteinExistence type="predicted"/>
<dbReference type="HOGENOM" id="CLU_1202614_0_0_2"/>
<accession>E0SQ38</accession>
<evidence type="ECO:0000313" key="1">
    <source>
        <dbReference type="EMBL" id="ADM28169.1"/>
    </source>
</evidence>